<organism evidence="1 2">
    <name type="scientific">Austropuccinia psidii MF-1</name>
    <dbReference type="NCBI Taxonomy" id="1389203"/>
    <lineage>
        <taxon>Eukaryota</taxon>
        <taxon>Fungi</taxon>
        <taxon>Dikarya</taxon>
        <taxon>Basidiomycota</taxon>
        <taxon>Pucciniomycotina</taxon>
        <taxon>Pucciniomycetes</taxon>
        <taxon>Pucciniales</taxon>
        <taxon>Sphaerophragmiaceae</taxon>
        <taxon>Austropuccinia</taxon>
    </lineage>
</organism>
<comment type="caution">
    <text evidence="1">The sequence shown here is derived from an EMBL/GenBank/DDBJ whole genome shotgun (WGS) entry which is preliminary data.</text>
</comment>
<dbReference type="AlphaFoldDB" id="A0A9Q3DWR5"/>
<accession>A0A9Q3DWR5</accession>
<gene>
    <name evidence="1" type="ORF">O181_050389</name>
</gene>
<dbReference type="EMBL" id="AVOT02021704">
    <property type="protein sequence ID" value="MBW0510674.1"/>
    <property type="molecule type" value="Genomic_DNA"/>
</dbReference>
<name>A0A9Q3DWR5_9BASI</name>
<evidence type="ECO:0000313" key="1">
    <source>
        <dbReference type="EMBL" id="MBW0510674.1"/>
    </source>
</evidence>
<protein>
    <submittedName>
        <fullName evidence="1">Uncharacterized protein</fullName>
    </submittedName>
</protein>
<evidence type="ECO:0000313" key="2">
    <source>
        <dbReference type="Proteomes" id="UP000765509"/>
    </source>
</evidence>
<dbReference type="Proteomes" id="UP000765509">
    <property type="component" value="Unassembled WGS sequence"/>
</dbReference>
<sequence>MVLPSSLAWEDIRPTAWSSQPFTMPTLMRELASTSLPNPLQHLACLHARTPPDVTPTLPPHLRPHHSLRFHTSASSSPQLTILRLLWCPQVMPLTPPSQPLLTILTLVECLPDMPSIPLTILIFVECLPNMPTMLLTILTLDMPPMLLTILTLAVPSQHRLTSLCLCSALPTCLQCPPHTGLILNPAYDPYSPAAPSR</sequence>
<reference evidence="1" key="1">
    <citation type="submission" date="2021-03" db="EMBL/GenBank/DDBJ databases">
        <title>Draft genome sequence of rust myrtle Austropuccinia psidii MF-1, a brazilian biotype.</title>
        <authorList>
            <person name="Quecine M.C."/>
            <person name="Pachon D.M.R."/>
            <person name="Bonatelli M.L."/>
            <person name="Correr F.H."/>
            <person name="Franceschini L.M."/>
            <person name="Leite T.F."/>
            <person name="Margarido G.R.A."/>
            <person name="Almeida C.A."/>
            <person name="Ferrarezi J.A."/>
            <person name="Labate C.A."/>
        </authorList>
    </citation>
    <scope>NUCLEOTIDE SEQUENCE</scope>
    <source>
        <strain evidence="1">MF-1</strain>
    </source>
</reference>
<keyword evidence="2" id="KW-1185">Reference proteome</keyword>
<proteinExistence type="predicted"/>